<feature type="domain" description="PilZ" evidence="1">
    <location>
        <begin position="5"/>
        <end position="88"/>
    </location>
</feature>
<sequence length="89" mass="9908">MTETNKRRHQRLKHHAKIQLMTSPGETLIVSLRDLSESGLFLSCGDQGLVKEGDVVGVKTMEFEDAPIQQAKVIRIEQGQGFAVEFINA</sequence>
<dbReference type="KEGG" id="mech:Q9L42_013975"/>
<dbReference type="Proteomes" id="UP001225378">
    <property type="component" value="Chromosome"/>
</dbReference>
<protein>
    <submittedName>
        <fullName evidence="2">PilZ domain-containing protein</fullName>
    </submittedName>
</protein>
<name>A0AAU7NR45_9GAMM</name>
<dbReference type="EMBL" id="CP157743">
    <property type="protein sequence ID" value="XBS19462.1"/>
    <property type="molecule type" value="Genomic_DNA"/>
</dbReference>
<gene>
    <name evidence="2" type="ORF">Q9L42_013975</name>
</gene>
<dbReference type="AlphaFoldDB" id="A0AAU7NR45"/>
<reference evidence="2 3" key="1">
    <citation type="journal article" date="2024" name="Microbiology">
        <title>Methylomarinum rosea sp. nov., a novel halophilic methanotrophic bacterium from the hypersaline Lake Elton.</title>
        <authorList>
            <person name="Suleimanov R.Z."/>
            <person name="Oshkin I.Y."/>
            <person name="Danilova O.V."/>
            <person name="Suzina N.E."/>
            <person name="Dedysh S.N."/>
        </authorList>
    </citation>
    <scope>NUCLEOTIDE SEQUENCE [LARGE SCALE GENOMIC DNA]</scope>
    <source>
        <strain evidence="2 3">Ch1-1</strain>
    </source>
</reference>
<evidence type="ECO:0000259" key="1">
    <source>
        <dbReference type="Pfam" id="PF07238"/>
    </source>
</evidence>
<keyword evidence="3" id="KW-1185">Reference proteome</keyword>
<dbReference type="GO" id="GO:0035438">
    <property type="term" value="F:cyclic-di-GMP binding"/>
    <property type="evidence" value="ECO:0007669"/>
    <property type="project" value="InterPro"/>
</dbReference>
<dbReference type="Pfam" id="PF07238">
    <property type="entry name" value="PilZ"/>
    <property type="match status" value="1"/>
</dbReference>
<dbReference type="RefSeq" id="WP_349431268.1">
    <property type="nucleotide sequence ID" value="NZ_CP157743.1"/>
</dbReference>
<evidence type="ECO:0000313" key="3">
    <source>
        <dbReference type="Proteomes" id="UP001225378"/>
    </source>
</evidence>
<dbReference type="Gene3D" id="2.40.10.220">
    <property type="entry name" value="predicted glycosyltransferase like domains"/>
    <property type="match status" value="1"/>
</dbReference>
<dbReference type="InterPro" id="IPR009875">
    <property type="entry name" value="PilZ_domain"/>
</dbReference>
<organism evidence="2 3">
    <name type="scientific">Methylomarinum roseum</name>
    <dbReference type="NCBI Taxonomy" id="3067653"/>
    <lineage>
        <taxon>Bacteria</taxon>
        <taxon>Pseudomonadati</taxon>
        <taxon>Pseudomonadota</taxon>
        <taxon>Gammaproteobacteria</taxon>
        <taxon>Methylococcales</taxon>
        <taxon>Methylococcaceae</taxon>
        <taxon>Methylomarinum</taxon>
    </lineage>
</organism>
<accession>A0AAU7NR45</accession>
<proteinExistence type="predicted"/>
<dbReference type="SUPFAM" id="SSF141371">
    <property type="entry name" value="PilZ domain-like"/>
    <property type="match status" value="1"/>
</dbReference>
<evidence type="ECO:0000313" key="2">
    <source>
        <dbReference type="EMBL" id="XBS19462.1"/>
    </source>
</evidence>